<name>A0A381N9D1_9ZZZZ</name>
<dbReference type="PROSITE" id="PS51186">
    <property type="entry name" value="GNAT"/>
    <property type="match status" value="1"/>
</dbReference>
<dbReference type="EMBL" id="UINC01000183">
    <property type="protein sequence ID" value="SUZ50674.1"/>
    <property type="molecule type" value="Genomic_DNA"/>
</dbReference>
<protein>
    <recommendedName>
        <fullName evidence="1">N-acetyltransferase domain-containing protein</fullName>
    </recommendedName>
</protein>
<proteinExistence type="predicted"/>
<dbReference type="InterPro" id="IPR050276">
    <property type="entry name" value="MshD_Acetyltransferase"/>
</dbReference>
<dbReference type="Pfam" id="PF00583">
    <property type="entry name" value="Acetyltransf_1"/>
    <property type="match status" value="1"/>
</dbReference>
<dbReference type="Gene3D" id="3.40.630.30">
    <property type="match status" value="1"/>
</dbReference>
<dbReference type="PANTHER" id="PTHR43617:SF38">
    <property type="entry name" value="N-ACETYLTRANSFERASE DOMAIN-CONTAINING PROTEIN"/>
    <property type="match status" value="1"/>
</dbReference>
<dbReference type="GO" id="GO:0016747">
    <property type="term" value="F:acyltransferase activity, transferring groups other than amino-acyl groups"/>
    <property type="evidence" value="ECO:0007669"/>
    <property type="project" value="InterPro"/>
</dbReference>
<sequence>MNQISIREGSISDTPTISKFQQQMALETESKILNEWTVRQGVESVLKCPNKGFYIIAEADSKIIGSLLVTFEWSDWRNGWFFWIQSVFVDAVYRRQGVYRLMHSEVIRRTKASGNCCGIRLYVEKDNRNAQKVYRNLGMHETDYYLYEEEF</sequence>
<evidence type="ECO:0000313" key="2">
    <source>
        <dbReference type="EMBL" id="SUZ50674.1"/>
    </source>
</evidence>
<gene>
    <name evidence="2" type="ORF">METZ01_LOCUS3528</name>
</gene>
<evidence type="ECO:0000259" key="1">
    <source>
        <dbReference type="PROSITE" id="PS51186"/>
    </source>
</evidence>
<dbReference type="PANTHER" id="PTHR43617">
    <property type="entry name" value="L-AMINO ACID N-ACETYLTRANSFERASE"/>
    <property type="match status" value="1"/>
</dbReference>
<dbReference type="SUPFAM" id="SSF55729">
    <property type="entry name" value="Acyl-CoA N-acyltransferases (Nat)"/>
    <property type="match status" value="1"/>
</dbReference>
<feature type="domain" description="N-acetyltransferase" evidence="1">
    <location>
        <begin position="4"/>
        <end position="151"/>
    </location>
</feature>
<accession>A0A381N9D1</accession>
<dbReference type="AlphaFoldDB" id="A0A381N9D1"/>
<dbReference type="InterPro" id="IPR016181">
    <property type="entry name" value="Acyl_CoA_acyltransferase"/>
</dbReference>
<dbReference type="InterPro" id="IPR000182">
    <property type="entry name" value="GNAT_dom"/>
</dbReference>
<organism evidence="2">
    <name type="scientific">marine metagenome</name>
    <dbReference type="NCBI Taxonomy" id="408172"/>
    <lineage>
        <taxon>unclassified sequences</taxon>
        <taxon>metagenomes</taxon>
        <taxon>ecological metagenomes</taxon>
    </lineage>
</organism>
<dbReference type="CDD" id="cd04301">
    <property type="entry name" value="NAT_SF"/>
    <property type="match status" value="1"/>
</dbReference>
<reference evidence="2" key="1">
    <citation type="submission" date="2018-05" db="EMBL/GenBank/DDBJ databases">
        <authorList>
            <person name="Lanie J.A."/>
            <person name="Ng W.-L."/>
            <person name="Kazmierczak K.M."/>
            <person name="Andrzejewski T.M."/>
            <person name="Davidsen T.M."/>
            <person name="Wayne K.J."/>
            <person name="Tettelin H."/>
            <person name="Glass J.I."/>
            <person name="Rusch D."/>
            <person name="Podicherti R."/>
            <person name="Tsui H.-C.T."/>
            <person name="Winkler M.E."/>
        </authorList>
    </citation>
    <scope>NUCLEOTIDE SEQUENCE</scope>
</reference>